<feature type="active site" description="Phosphoserine intermediate" evidence="3">
    <location>
        <position position="99"/>
    </location>
</feature>
<dbReference type="EC" id="3.1.3.1" evidence="1"/>
<evidence type="ECO:0000256" key="2">
    <source>
        <dbReference type="ARBA" id="ARBA00022553"/>
    </source>
</evidence>
<proteinExistence type="inferred from homology"/>
<dbReference type="CDD" id="cd16012">
    <property type="entry name" value="ALP"/>
    <property type="match status" value="1"/>
</dbReference>
<dbReference type="InterPro" id="IPR017850">
    <property type="entry name" value="Alkaline_phosphatase_core_sf"/>
</dbReference>
<accession>A0A8S3ZJ35</accession>
<organism evidence="6 7">
    <name type="scientific">Candidula unifasciata</name>
    <dbReference type="NCBI Taxonomy" id="100452"/>
    <lineage>
        <taxon>Eukaryota</taxon>
        <taxon>Metazoa</taxon>
        <taxon>Spiralia</taxon>
        <taxon>Lophotrochozoa</taxon>
        <taxon>Mollusca</taxon>
        <taxon>Gastropoda</taxon>
        <taxon>Heterobranchia</taxon>
        <taxon>Euthyneura</taxon>
        <taxon>Panpulmonata</taxon>
        <taxon>Eupulmonata</taxon>
        <taxon>Stylommatophora</taxon>
        <taxon>Helicina</taxon>
        <taxon>Helicoidea</taxon>
        <taxon>Geomitridae</taxon>
        <taxon>Candidula</taxon>
    </lineage>
</organism>
<dbReference type="Pfam" id="PF00245">
    <property type="entry name" value="Alk_phosphatase"/>
    <property type="match status" value="1"/>
</dbReference>
<evidence type="ECO:0000256" key="3">
    <source>
        <dbReference type="PIRSR" id="PIRSR601952-1"/>
    </source>
</evidence>
<comment type="cofactor">
    <cofactor evidence="4">
        <name>Mg(2+)</name>
        <dbReference type="ChEBI" id="CHEBI:18420"/>
    </cofactor>
    <text evidence="4">Binds 1 Mg(2+) ion.</text>
</comment>
<feature type="non-terminal residue" evidence="6">
    <location>
        <position position="277"/>
    </location>
</feature>
<keyword evidence="4" id="KW-0479">Metal-binding</keyword>
<dbReference type="PRINTS" id="PR00113">
    <property type="entry name" value="ALKPHPHTASE"/>
</dbReference>
<keyword evidence="4" id="KW-0460">Magnesium</keyword>
<dbReference type="PANTHER" id="PTHR11596">
    <property type="entry name" value="ALKALINE PHOSPHATASE"/>
    <property type="match status" value="1"/>
</dbReference>
<dbReference type="GO" id="GO:0046872">
    <property type="term" value="F:metal ion binding"/>
    <property type="evidence" value="ECO:0007669"/>
    <property type="project" value="UniProtKB-KW"/>
</dbReference>
<dbReference type="Proteomes" id="UP000678393">
    <property type="component" value="Unassembled WGS sequence"/>
</dbReference>
<dbReference type="InterPro" id="IPR001952">
    <property type="entry name" value="Alkaline_phosphatase"/>
</dbReference>
<keyword evidence="2" id="KW-0597">Phosphoprotein</keyword>
<feature type="binding site" evidence="4">
    <location>
        <position position="48"/>
    </location>
    <ligand>
        <name>Zn(2+)</name>
        <dbReference type="ChEBI" id="CHEBI:29105"/>
        <label>2</label>
    </ligand>
</feature>
<dbReference type="OrthoDB" id="5818554at2759"/>
<evidence type="ECO:0000256" key="4">
    <source>
        <dbReference type="PIRSR" id="PIRSR601952-2"/>
    </source>
</evidence>
<gene>
    <name evidence="6" type="ORF">CUNI_LOCUS15031</name>
</gene>
<evidence type="ECO:0000313" key="6">
    <source>
        <dbReference type="EMBL" id="CAG5129473.1"/>
    </source>
</evidence>
<evidence type="ECO:0000256" key="1">
    <source>
        <dbReference type="ARBA" id="ARBA00012647"/>
    </source>
</evidence>
<protein>
    <recommendedName>
        <fullName evidence="1">alkaline phosphatase</fullName>
        <ecNumber evidence="1">3.1.3.1</ecNumber>
    </recommendedName>
</protein>
<dbReference type="PANTHER" id="PTHR11596:SF5">
    <property type="entry name" value="ALKALINE PHOSPHATASE"/>
    <property type="match status" value="1"/>
</dbReference>
<dbReference type="SMART" id="SM00098">
    <property type="entry name" value="alkPPc"/>
    <property type="match status" value="1"/>
</dbReference>
<reference evidence="6" key="1">
    <citation type="submission" date="2021-04" db="EMBL/GenBank/DDBJ databases">
        <authorList>
            <consortium name="Molecular Ecology Group"/>
        </authorList>
    </citation>
    <scope>NUCLEOTIDE SEQUENCE</scope>
</reference>
<dbReference type="SUPFAM" id="SSF53649">
    <property type="entry name" value="Alkaline phosphatase-like"/>
    <property type="match status" value="1"/>
</dbReference>
<comment type="similarity">
    <text evidence="5">Belongs to the alkaline phosphatase family.</text>
</comment>
<keyword evidence="4" id="KW-0862">Zinc</keyword>
<comment type="cofactor">
    <cofactor evidence="4">
        <name>Zn(2+)</name>
        <dbReference type="ChEBI" id="CHEBI:29105"/>
    </cofactor>
    <text evidence="4">Binds 2 Zn(2+) ions.</text>
</comment>
<keyword evidence="7" id="KW-1185">Reference proteome</keyword>
<comment type="caution">
    <text evidence="6">The sequence shown here is derived from an EMBL/GenBank/DDBJ whole genome shotgun (WGS) entry which is preliminary data.</text>
</comment>
<feature type="binding site" evidence="4">
    <location>
        <position position="161"/>
    </location>
    <ligand>
        <name>Mg(2+)</name>
        <dbReference type="ChEBI" id="CHEBI:18420"/>
    </ligand>
</feature>
<feature type="non-terminal residue" evidence="6">
    <location>
        <position position="1"/>
    </location>
</feature>
<dbReference type="Gene3D" id="3.40.720.10">
    <property type="entry name" value="Alkaline Phosphatase, subunit A"/>
    <property type="match status" value="1"/>
</dbReference>
<evidence type="ECO:0000256" key="5">
    <source>
        <dbReference type="RuleBase" id="RU003946"/>
    </source>
</evidence>
<dbReference type="EMBL" id="CAJHNH020003513">
    <property type="protein sequence ID" value="CAG5129473.1"/>
    <property type="molecule type" value="Genomic_DNA"/>
</dbReference>
<feature type="binding site" evidence="4">
    <location>
        <position position="48"/>
    </location>
    <ligand>
        <name>Mg(2+)</name>
        <dbReference type="ChEBI" id="CHEBI:18420"/>
    </ligand>
</feature>
<evidence type="ECO:0000313" key="7">
    <source>
        <dbReference type="Proteomes" id="UP000678393"/>
    </source>
</evidence>
<dbReference type="AlphaFoldDB" id="A0A8S3ZJ35"/>
<name>A0A8S3ZJ35_9EUPU</name>
<feature type="binding site" evidence="4">
    <location>
        <position position="163"/>
    </location>
    <ligand>
        <name>Mg(2+)</name>
        <dbReference type="ChEBI" id="CHEBI:18420"/>
    </ligand>
</feature>
<dbReference type="GO" id="GO:0004035">
    <property type="term" value="F:alkaline phosphatase activity"/>
    <property type="evidence" value="ECO:0007669"/>
    <property type="project" value="UniProtKB-EC"/>
</dbReference>
<sequence>GNYCLIICQFSEQEEWFSEGRDELIRAIRVTRRQNKNLARNIILFVGDGMGISTVTASRLVNTGQLRGEDGEDNLLYFERFPHVGLVKTYSADSQVTGSAAAGTAILTGVKINSGVLGCDSRVKKGNCSAFTENTKLKTILHAFINEGLSTGIVTNSRITHATPASAYAQTPHRGWEGDVDLPHGDTDCAHVDDIAKQLILNNADIKVILGGGRRYFLDNSTQDPVLGTVDPHQRRDGLNLVDEWKKDKIRRNATHSYVWQRSDFDAVDSNSTEFLL</sequence>